<keyword evidence="1" id="KW-1133">Transmembrane helix</keyword>
<accession>A0ABS7JW86</accession>
<keyword evidence="3" id="KW-1185">Reference proteome</keyword>
<evidence type="ECO:0000313" key="3">
    <source>
        <dbReference type="Proteomes" id="UP000782554"/>
    </source>
</evidence>
<organism evidence="2 3">
    <name type="scientific">Qipengyuania mesophila</name>
    <dbReference type="NCBI Taxonomy" id="2867246"/>
    <lineage>
        <taxon>Bacteria</taxon>
        <taxon>Pseudomonadati</taxon>
        <taxon>Pseudomonadota</taxon>
        <taxon>Alphaproteobacteria</taxon>
        <taxon>Sphingomonadales</taxon>
        <taxon>Erythrobacteraceae</taxon>
        <taxon>Qipengyuania</taxon>
    </lineage>
</organism>
<proteinExistence type="predicted"/>
<protein>
    <submittedName>
        <fullName evidence="2">Uncharacterized protein</fullName>
    </submittedName>
</protein>
<reference evidence="2 3" key="1">
    <citation type="submission" date="2021-08" db="EMBL/GenBank/DDBJ databases">
        <title>Comparative Genomics Analysis of the Genus Qipengyuania Reveals Extensive Genetic Diversity and Metabolic Versatility, Including the Description of Fifteen Novel Species.</title>
        <authorList>
            <person name="Liu Y."/>
        </authorList>
    </citation>
    <scope>NUCLEOTIDE SEQUENCE [LARGE SCALE GENOMIC DNA]</scope>
    <source>
        <strain evidence="2 3">YG27</strain>
    </source>
</reference>
<sequence>MQTEVRKFAIWSVRVILAVLLFAAGVGPDEATSNISHWLSVIGWQKAAAATENLVFHPALVWTIAIILLISFAPQVGRAIAASGWSSRAVSRPTIEE</sequence>
<dbReference type="RefSeq" id="WP_221603117.1">
    <property type="nucleotide sequence ID" value="NZ_JAIGNU010000002.1"/>
</dbReference>
<name>A0ABS7JW86_9SPHN</name>
<evidence type="ECO:0000313" key="2">
    <source>
        <dbReference type="EMBL" id="MBX7501931.1"/>
    </source>
</evidence>
<gene>
    <name evidence="2" type="ORF">K3181_10805</name>
</gene>
<evidence type="ECO:0000256" key="1">
    <source>
        <dbReference type="SAM" id="Phobius"/>
    </source>
</evidence>
<feature type="transmembrane region" description="Helical" evidence="1">
    <location>
        <begin position="55"/>
        <end position="73"/>
    </location>
</feature>
<keyword evidence="1" id="KW-0472">Membrane</keyword>
<keyword evidence="1" id="KW-0812">Transmembrane</keyword>
<comment type="caution">
    <text evidence="2">The sequence shown here is derived from an EMBL/GenBank/DDBJ whole genome shotgun (WGS) entry which is preliminary data.</text>
</comment>
<dbReference type="EMBL" id="JAIGNU010000002">
    <property type="protein sequence ID" value="MBX7501931.1"/>
    <property type="molecule type" value="Genomic_DNA"/>
</dbReference>
<dbReference type="Proteomes" id="UP000782554">
    <property type="component" value="Unassembled WGS sequence"/>
</dbReference>